<sequence>MAAATTESVQCFGREKMVVAVTQCERGRGLSEINGVPIELVQPKILLTRLLNQFYSSTATALPELTCASA</sequence>
<dbReference type="InterPro" id="IPR014721">
    <property type="entry name" value="Ribsml_uS5_D2-typ_fold_subgr"/>
</dbReference>
<evidence type="ECO:0000313" key="1">
    <source>
        <dbReference type="EMBL" id="CAI9112890.1"/>
    </source>
</evidence>
<dbReference type="Proteomes" id="UP001161247">
    <property type="component" value="Chromosome 7"/>
</dbReference>
<dbReference type="EMBL" id="OX459124">
    <property type="protein sequence ID" value="CAI9112890.1"/>
    <property type="molecule type" value="Genomic_DNA"/>
</dbReference>
<organism evidence="1 2">
    <name type="scientific">Oldenlandia corymbosa var. corymbosa</name>
    <dbReference type="NCBI Taxonomy" id="529605"/>
    <lineage>
        <taxon>Eukaryota</taxon>
        <taxon>Viridiplantae</taxon>
        <taxon>Streptophyta</taxon>
        <taxon>Embryophyta</taxon>
        <taxon>Tracheophyta</taxon>
        <taxon>Spermatophyta</taxon>
        <taxon>Magnoliopsida</taxon>
        <taxon>eudicotyledons</taxon>
        <taxon>Gunneridae</taxon>
        <taxon>Pentapetalae</taxon>
        <taxon>asterids</taxon>
        <taxon>lamiids</taxon>
        <taxon>Gentianales</taxon>
        <taxon>Rubiaceae</taxon>
        <taxon>Rubioideae</taxon>
        <taxon>Spermacoceae</taxon>
        <taxon>Hedyotis-Oldenlandia complex</taxon>
        <taxon>Oldenlandia</taxon>
    </lineage>
</organism>
<protein>
    <submittedName>
        <fullName evidence="1">OLC1v1013393C1</fullName>
    </submittedName>
</protein>
<proteinExistence type="predicted"/>
<dbReference type="AlphaFoldDB" id="A0AAV1DYC4"/>
<name>A0AAV1DYC4_OLDCO</name>
<keyword evidence="2" id="KW-1185">Reference proteome</keyword>
<evidence type="ECO:0000313" key="2">
    <source>
        <dbReference type="Proteomes" id="UP001161247"/>
    </source>
</evidence>
<gene>
    <name evidence="1" type="ORF">OLC1_LOCUS19999</name>
</gene>
<dbReference type="Gene3D" id="3.30.230.10">
    <property type="match status" value="1"/>
</dbReference>
<reference evidence="1" key="1">
    <citation type="submission" date="2023-03" db="EMBL/GenBank/DDBJ databases">
        <authorList>
            <person name="Julca I."/>
        </authorList>
    </citation>
    <scope>NUCLEOTIDE SEQUENCE</scope>
</reference>
<accession>A0AAV1DYC4</accession>